<dbReference type="InParanoid" id="D8QIJ0"/>
<dbReference type="EMBL" id="GL377313">
    <property type="protein sequence ID" value="EFI92236.1"/>
    <property type="molecule type" value="Genomic_DNA"/>
</dbReference>
<organism evidence="3">
    <name type="scientific">Schizophyllum commune (strain H4-8 / FGSC 9210)</name>
    <name type="common">Split gill fungus</name>
    <dbReference type="NCBI Taxonomy" id="578458"/>
    <lineage>
        <taxon>Eukaryota</taxon>
        <taxon>Fungi</taxon>
        <taxon>Dikarya</taxon>
        <taxon>Basidiomycota</taxon>
        <taxon>Agaricomycotina</taxon>
        <taxon>Agaricomycetes</taxon>
        <taxon>Agaricomycetidae</taxon>
        <taxon>Agaricales</taxon>
        <taxon>Schizophyllaceae</taxon>
        <taxon>Schizophyllum</taxon>
    </lineage>
</organism>
<evidence type="ECO:0000313" key="2">
    <source>
        <dbReference type="EMBL" id="EFI92236.1"/>
    </source>
</evidence>
<dbReference type="InterPro" id="IPR032675">
    <property type="entry name" value="LRR_dom_sf"/>
</dbReference>
<evidence type="ECO:0000256" key="1">
    <source>
        <dbReference type="SAM" id="MobiDB-lite"/>
    </source>
</evidence>
<dbReference type="VEuPathDB" id="FungiDB:SCHCODRAFT_02518548"/>
<evidence type="ECO:0000313" key="3">
    <source>
        <dbReference type="Proteomes" id="UP000007431"/>
    </source>
</evidence>
<dbReference type="HOGENOM" id="CLU_021164_0_0_1"/>
<sequence length="447" mass="50234">MALGTQNNRNPRDALGKNLRSLAVTFDWDTVYSRAQLVKALITAKDPADPTSDCAEAVVEALARCPPPRCLFPNLRCLRFEIPRSTPMVPLSPAFTSLYNLLLSPLCITSYTLRELVVTESTFILPEDYHTHGSKLLMAIPQHYTLLEKVDLFIRDKRNTDLLATFAYIPTLRTLHLRFSVRARSLDFTDVTPSQMPSCFLALQHLGLHGLFAPALMGALRSWRFPFLRTFSALPLFRADADQLHAILLALHDHVPHDTLRQLLIRPFIGRYSPLQLHHIEILAAFRHLTHVALNATLGVLLTDDEHEQVAGWWPNVELLGFNTATVYDLSLYTVDTPATLGALVHYARLCPRLRDLSIPVTVHSGSVPDIPTELKSPKSPPSALNSRPPSHPLSRLYIGDSPLDEDCVEQTTTFLHQLFPNLALIKFDENELSMTWLDVRKALVET</sequence>
<accession>D8QIJ0</accession>
<dbReference type="Proteomes" id="UP000007431">
    <property type="component" value="Unassembled WGS sequence"/>
</dbReference>
<dbReference type="AlphaFoldDB" id="D8QIJ0"/>
<evidence type="ECO:0008006" key="4">
    <source>
        <dbReference type="Google" id="ProtNLM"/>
    </source>
</evidence>
<protein>
    <recommendedName>
        <fullName evidence="4">F-box domain-containing protein</fullName>
    </recommendedName>
</protein>
<gene>
    <name evidence="2" type="ORF">SCHCODRAFT_113713</name>
</gene>
<proteinExistence type="predicted"/>
<reference evidence="2 3" key="1">
    <citation type="journal article" date="2010" name="Nat. Biotechnol.">
        <title>Genome sequence of the model mushroom Schizophyllum commune.</title>
        <authorList>
            <person name="Ohm R.A."/>
            <person name="de Jong J.F."/>
            <person name="Lugones L.G."/>
            <person name="Aerts A."/>
            <person name="Kothe E."/>
            <person name="Stajich J.E."/>
            <person name="de Vries R.P."/>
            <person name="Record E."/>
            <person name="Levasseur A."/>
            <person name="Baker S.E."/>
            <person name="Bartholomew K.A."/>
            <person name="Coutinho P.M."/>
            <person name="Erdmann S."/>
            <person name="Fowler T.J."/>
            <person name="Gathman A.C."/>
            <person name="Lombard V."/>
            <person name="Henrissat B."/>
            <person name="Knabe N."/>
            <person name="Kuees U."/>
            <person name="Lilly W.W."/>
            <person name="Lindquist E."/>
            <person name="Lucas S."/>
            <person name="Magnuson J.K."/>
            <person name="Piumi F."/>
            <person name="Raudaskoski M."/>
            <person name="Salamov A."/>
            <person name="Schmutz J."/>
            <person name="Schwarze F.W.M.R."/>
            <person name="vanKuyk P.A."/>
            <person name="Horton J.S."/>
            <person name="Grigoriev I.V."/>
            <person name="Woesten H.A.B."/>
        </authorList>
    </citation>
    <scope>NUCLEOTIDE SEQUENCE [LARGE SCALE GENOMIC DNA]</scope>
    <source>
        <strain evidence="3">H4-8 / FGSC 9210</strain>
    </source>
</reference>
<name>D8QIJ0_SCHCM</name>
<keyword evidence="3" id="KW-1185">Reference proteome</keyword>
<feature type="non-terminal residue" evidence="2">
    <location>
        <position position="447"/>
    </location>
</feature>
<dbReference type="Gene3D" id="3.80.10.10">
    <property type="entry name" value="Ribonuclease Inhibitor"/>
    <property type="match status" value="1"/>
</dbReference>
<feature type="region of interest" description="Disordered" evidence="1">
    <location>
        <begin position="370"/>
        <end position="392"/>
    </location>
</feature>